<dbReference type="Gene3D" id="3.40.50.720">
    <property type="entry name" value="NAD(P)-binding Rossmann-like Domain"/>
    <property type="match status" value="1"/>
</dbReference>
<feature type="domain" description="Pyrroline-5-carboxylate reductase catalytic N-terminal" evidence="13">
    <location>
        <begin position="3"/>
        <end position="97"/>
    </location>
</feature>
<dbReference type="Gene3D" id="1.10.3730.10">
    <property type="entry name" value="ProC C-terminal domain-like"/>
    <property type="match status" value="1"/>
</dbReference>
<dbReference type="InterPro" id="IPR008927">
    <property type="entry name" value="6-PGluconate_DH-like_C_sf"/>
</dbReference>
<dbReference type="EC" id="1.5.1.2" evidence="9 10"/>
<feature type="binding site" evidence="11">
    <location>
        <begin position="68"/>
        <end position="71"/>
    </location>
    <ligand>
        <name>NADP(+)</name>
        <dbReference type="ChEBI" id="CHEBI:58349"/>
    </ligand>
</feature>
<dbReference type="HAMAP" id="MF_01925">
    <property type="entry name" value="P5C_reductase"/>
    <property type="match status" value="1"/>
</dbReference>
<dbReference type="PROSITE" id="PS00521">
    <property type="entry name" value="P5CR"/>
    <property type="match status" value="1"/>
</dbReference>
<dbReference type="RefSeq" id="WP_008978159.1">
    <property type="nucleotide sequence ID" value="NZ_DBGDHU010000011.1"/>
</dbReference>
<dbReference type="SUPFAM" id="SSF51735">
    <property type="entry name" value="NAD(P)-binding Rossmann-fold domains"/>
    <property type="match status" value="1"/>
</dbReference>
<evidence type="ECO:0000256" key="7">
    <source>
        <dbReference type="ARBA" id="ARBA00023002"/>
    </source>
</evidence>
<dbReference type="GO" id="GO:0004735">
    <property type="term" value="F:pyrroline-5-carboxylate reductase activity"/>
    <property type="evidence" value="ECO:0007669"/>
    <property type="project" value="UniProtKB-UniRule"/>
</dbReference>
<evidence type="ECO:0000256" key="10">
    <source>
        <dbReference type="NCBIfam" id="TIGR00112"/>
    </source>
</evidence>
<evidence type="ECO:0000259" key="13">
    <source>
        <dbReference type="Pfam" id="PF03807"/>
    </source>
</evidence>
<dbReference type="EMBL" id="SMBP01000015">
    <property type="protein sequence ID" value="TCU58264.1"/>
    <property type="molecule type" value="Genomic_DNA"/>
</dbReference>
<accession>A0A4R3TAU0</accession>
<dbReference type="PANTHER" id="PTHR11645">
    <property type="entry name" value="PYRROLINE-5-CARBOXYLATE REDUCTASE"/>
    <property type="match status" value="1"/>
</dbReference>
<reference evidence="15 16" key="1">
    <citation type="submission" date="2019-03" db="EMBL/GenBank/DDBJ databases">
        <title>Genomic Encyclopedia of Type Strains, Phase IV (KMG-IV): sequencing the most valuable type-strain genomes for metagenomic binning, comparative biology and taxonomic classification.</title>
        <authorList>
            <person name="Goeker M."/>
        </authorList>
    </citation>
    <scope>NUCLEOTIDE SEQUENCE [LARGE SCALE GENOMIC DNA]</scope>
    <source>
        <strain evidence="15 16">DSM 29481</strain>
    </source>
</reference>
<dbReference type="UniPathway" id="UPA00098">
    <property type="reaction ID" value="UER00361"/>
</dbReference>
<comment type="catalytic activity">
    <reaction evidence="9 12">
        <text>L-proline + NADP(+) = (S)-1-pyrroline-5-carboxylate + NADPH + 2 H(+)</text>
        <dbReference type="Rhea" id="RHEA:14109"/>
        <dbReference type="ChEBI" id="CHEBI:15378"/>
        <dbReference type="ChEBI" id="CHEBI:17388"/>
        <dbReference type="ChEBI" id="CHEBI:57783"/>
        <dbReference type="ChEBI" id="CHEBI:58349"/>
        <dbReference type="ChEBI" id="CHEBI:60039"/>
        <dbReference type="EC" id="1.5.1.2"/>
    </reaction>
</comment>
<keyword evidence="4 9" id="KW-0028">Amino-acid biosynthesis</keyword>
<evidence type="ECO:0000256" key="5">
    <source>
        <dbReference type="ARBA" id="ARBA00022650"/>
    </source>
</evidence>
<dbReference type="SUPFAM" id="SSF48179">
    <property type="entry name" value="6-phosphogluconate dehydrogenase C-terminal domain-like"/>
    <property type="match status" value="1"/>
</dbReference>
<dbReference type="PANTHER" id="PTHR11645:SF0">
    <property type="entry name" value="PYRROLINE-5-CARBOXYLATE REDUCTASE 3"/>
    <property type="match status" value="1"/>
</dbReference>
<feature type="domain" description="Pyrroline-5-carboxylate reductase dimerisation" evidence="14">
    <location>
        <begin position="160"/>
        <end position="264"/>
    </location>
</feature>
<evidence type="ECO:0000259" key="14">
    <source>
        <dbReference type="Pfam" id="PF14748"/>
    </source>
</evidence>
<evidence type="ECO:0000256" key="8">
    <source>
        <dbReference type="ARBA" id="ARBA00058118"/>
    </source>
</evidence>
<evidence type="ECO:0000256" key="9">
    <source>
        <dbReference type="HAMAP-Rule" id="MF_01925"/>
    </source>
</evidence>
<comment type="similarity">
    <text evidence="2 9 12">Belongs to the pyrroline-5-carboxylate reductase family.</text>
</comment>
<proteinExistence type="inferred from homology"/>
<name>A0A4R3TAU0_9FIRM</name>
<dbReference type="GO" id="GO:0055129">
    <property type="term" value="P:L-proline biosynthetic process"/>
    <property type="evidence" value="ECO:0007669"/>
    <property type="project" value="UniProtKB-UniRule"/>
</dbReference>
<comment type="pathway">
    <text evidence="9 12">Amino-acid biosynthesis; L-proline biosynthesis; L-proline from L-glutamate 5-semialdehyde: step 1/1.</text>
</comment>
<keyword evidence="3 9" id="KW-0963">Cytoplasm</keyword>
<dbReference type="GO" id="GO:0005737">
    <property type="term" value="C:cytoplasm"/>
    <property type="evidence" value="ECO:0007669"/>
    <property type="project" value="UniProtKB-SubCell"/>
</dbReference>
<evidence type="ECO:0000256" key="2">
    <source>
        <dbReference type="ARBA" id="ARBA00005525"/>
    </source>
</evidence>
<organism evidence="15 16">
    <name type="scientific">Longicatena caecimuris</name>
    <dbReference type="NCBI Taxonomy" id="1796635"/>
    <lineage>
        <taxon>Bacteria</taxon>
        <taxon>Bacillati</taxon>
        <taxon>Bacillota</taxon>
        <taxon>Erysipelotrichia</taxon>
        <taxon>Erysipelotrichales</taxon>
        <taxon>Erysipelotrichaceae</taxon>
        <taxon>Longicatena</taxon>
    </lineage>
</organism>
<dbReference type="AlphaFoldDB" id="A0A4R3TAU0"/>
<evidence type="ECO:0000256" key="3">
    <source>
        <dbReference type="ARBA" id="ARBA00022490"/>
    </source>
</evidence>
<dbReference type="PIRSF" id="PIRSF000193">
    <property type="entry name" value="Pyrrol-5-carb_rd"/>
    <property type="match status" value="1"/>
</dbReference>
<dbReference type="Pfam" id="PF14748">
    <property type="entry name" value="P5CR_dimer"/>
    <property type="match status" value="1"/>
</dbReference>
<feature type="binding site" evidence="11">
    <location>
        <position position="55"/>
    </location>
    <ligand>
        <name>NADPH</name>
        <dbReference type="ChEBI" id="CHEBI:57783"/>
    </ligand>
</feature>
<comment type="function">
    <text evidence="8 9">Catalyzes the reduction of 1-pyrroline-5-carboxylate (PCA) to L-proline.</text>
</comment>
<dbReference type="Pfam" id="PF03807">
    <property type="entry name" value="F420_oxidored"/>
    <property type="match status" value="1"/>
</dbReference>
<dbReference type="Proteomes" id="UP000295773">
    <property type="component" value="Unassembled WGS sequence"/>
</dbReference>
<gene>
    <name evidence="9" type="primary">proC</name>
    <name evidence="15" type="ORF">EDD61_11563</name>
</gene>
<dbReference type="InterPro" id="IPR053790">
    <property type="entry name" value="P5CR-like_CS"/>
</dbReference>
<dbReference type="InterPro" id="IPR029036">
    <property type="entry name" value="P5CR_dimer"/>
</dbReference>
<dbReference type="InterPro" id="IPR000304">
    <property type="entry name" value="Pyrroline-COOH_reductase"/>
</dbReference>
<dbReference type="InterPro" id="IPR036291">
    <property type="entry name" value="NAD(P)-bd_dom_sf"/>
</dbReference>
<evidence type="ECO:0000256" key="11">
    <source>
        <dbReference type="PIRSR" id="PIRSR000193-1"/>
    </source>
</evidence>
<feature type="binding site" evidence="11">
    <location>
        <begin position="7"/>
        <end position="12"/>
    </location>
    <ligand>
        <name>NADP(+)</name>
        <dbReference type="ChEBI" id="CHEBI:58349"/>
    </ligand>
</feature>
<comment type="catalytic activity">
    <reaction evidence="9">
        <text>L-proline + NAD(+) = (S)-1-pyrroline-5-carboxylate + NADH + 2 H(+)</text>
        <dbReference type="Rhea" id="RHEA:14105"/>
        <dbReference type="ChEBI" id="CHEBI:15378"/>
        <dbReference type="ChEBI" id="CHEBI:17388"/>
        <dbReference type="ChEBI" id="CHEBI:57540"/>
        <dbReference type="ChEBI" id="CHEBI:57945"/>
        <dbReference type="ChEBI" id="CHEBI:60039"/>
        <dbReference type="EC" id="1.5.1.2"/>
    </reaction>
</comment>
<keyword evidence="7 9" id="KW-0560">Oxidoreductase</keyword>
<comment type="subcellular location">
    <subcellularLocation>
        <location evidence="1 9">Cytoplasm</location>
    </subcellularLocation>
</comment>
<sequence length="267" mass="29201">MKTIGFIGCGNMGKAMVEGIMKAQLVDGDHMIVSNQHPEKLETLSRTYDLYISDNETVACNADILFLAVKPHMYGKIIEEIREHVKPNAIMVNIAAGVTLADLYAMFHRKVKAVKAMPNTPAFVGEAMSALAFGEMMSKDDKEDIIDIFESFGQCAEVQESMMEAVTVVSGSSPAYMFMILEAMADEAVLEGMPRKDAYKFAAQAMLGSAKMLLETGKHPGELKDMVCSPGGTTIEAVMKMEEKGLRSAIMEGMRACADKSRKMTKK</sequence>
<dbReference type="FunFam" id="3.40.50.720:FF:000190">
    <property type="entry name" value="Pyrroline-5-carboxylate reductase"/>
    <property type="match status" value="1"/>
</dbReference>
<dbReference type="FunFam" id="1.10.3730.10:FF:000001">
    <property type="entry name" value="Pyrroline-5-carboxylate reductase"/>
    <property type="match status" value="1"/>
</dbReference>
<evidence type="ECO:0000313" key="16">
    <source>
        <dbReference type="Proteomes" id="UP000295773"/>
    </source>
</evidence>
<protein>
    <recommendedName>
        <fullName evidence="9 10">Pyrroline-5-carboxylate reductase</fullName>
        <shortName evidence="9">P5C reductase</shortName>
        <shortName evidence="9">P5CR</shortName>
        <ecNumber evidence="9 10">1.5.1.2</ecNumber>
    </recommendedName>
    <alternativeName>
        <fullName evidence="9">PCA reductase</fullName>
    </alternativeName>
</protein>
<evidence type="ECO:0000256" key="12">
    <source>
        <dbReference type="RuleBase" id="RU003903"/>
    </source>
</evidence>
<keyword evidence="6 9" id="KW-0521">NADP</keyword>
<evidence type="ECO:0000256" key="4">
    <source>
        <dbReference type="ARBA" id="ARBA00022605"/>
    </source>
</evidence>
<keyword evidence="5 9" id="KW-0641">Proline biosynthesis</keyword>
<evidence type="ECO:0000313" key="15">
    <source>
        <dbReference type="EMBL" id="TCU58264.1"/>
    </source>
</evidence>
<keyword evidence="16" id="KW-1185">Reference proteome</keyword>
<evidence type="ECO:0000256" key="1">
    <source>
        <dbReference type="ARBA" id="ARBA00004496"/>
    </source>
</evidence>
<evidence type="ECO:0000256" key="6">
    <source>
        <dbReference type="ARBA" id="ARBA00022857"/>
    </source>
</evidence>
<dbReference type="NCBIfam" id="TIGR00112">
    <property type="entry name" value="proC"/>
    <property type="match status" value="1"/>
</dbReference>
<dbReference type="InterPro" id="IPR028939">
    <property type="entry name" value="P5C_Rdtase_cat_N"/>
</dbReference>
<comment type="caution">
    <text evidence="15">The sequence shown here is derived from an EMBL/GenBank/DDBJ whole genome shotgun (WGS) entry which is preliminary data.</text>
</comment>